<sequence length="234" mass="27013">MKSLLSTVSNHVATVRQVLRLPVAHLYFDLAIAPVNVRSTYRYYTKRHPRYKIIQHKSWGAALIDLQRFQGRSDYVDSIKGKNWGAHHIKRARSRGYTLARIDRNDHVDAIHAINTSVEARQGRPMDQHYLAKQRCYDKLSNFTYYGVLDSDGKLVAYANVGHYGNFHAFEQLMGYRNNDGIMHLLVGDIAAELIDQGLARYLMYDTYYGALPGLRQFKTVLGFIPHRAIYHLR</sequence>
<reference evidence="1" key="1">
    <citation type="submission" date="2017-10" db="EMBL/GenBank/DDBJ databases">
        <title>Massilia psychrophilum sp. nov., a novel purple-pigmented bacterium isolated from Tianshan glacier, Xinjiang Municipality, China.</title>
        <authorList>
            <person name="Wang H."/>
        </authorList>
    </citation>
    <scope>NUCLEOTIDE SEQUENCE [LARGE SCALE GENOMIC DNA]</scope>
    <source>
        <strain evidence="1">B2</strain>
    </source>
</reference>
<keyword evidence="2" id="KW-1185">Reference proteome</keyword>
<evidence type="ECO:0000313" key="2">
    <source>
        <dbReference type="Proteomes" id="UP000229897"/>
    </source>
</evidence>
<dbReference type="KEGG" id="mass:CR152_27265"/>
<proteinExistence type="predicted"/>
<name>A0A2D2DS47_9BURK</name>
<dbReference type="SUPFAM" id="SSF55729">
    <property type="entry name" value="Acyl-CoA N-acyltransferases (Nat)"/>
    <property type="match status" value="1"/>
</dbReference>
<dbReference type="OrthoDB" id="8745705at2"/>
<dbReference type="AlphaFoldDB" id="A0A2D2DS47"/>
<protein>
    <recommendedName>
        <fullName evidence="3">BioF2-like acetyltransferase domain-containing protein</fullName>
    </recommendedName>
</protein>
<evidence type="ECO:0008006" key="3">
    <source>
        <dbReference type="Google" id="ProtNLM"/>
    </source>
</evidence>
<organism evidence="1 2">
    <name type="scientific">Massilia violaceinigra</name>
    <dbReference type="NCBI Taxonomy" id="2045208"/>
    <lineage>
        <taxon>Bacteria</taxon>
        <taxon>Pseudomonadati</taxon>
        <taxon>Pseudomonadota</taxon>
        <taxon>Betaproteobacteria</taxon>
        <taxon>Burkholderiales</taxon>
        <taxon>Oxalobacteraceae</taxon>
        <taxon>Telluria group</taxon>
        <taxon>Massilia</taxon>
    </lineage>
</organism>
<gene>
    <name evidence="1" type="ORF">CR152_27265</name>
</gene>
<dbReference type="RefSeq" id="WP_099880261.1">
    <property type="nucleotide sequence ID" value="NZ_CP024608.1"/>
</dbReference>
<dbReference type="Gene3D" id="3.40.630.30">
    <property type="match status" value="1"/>
</dbReference>
<evidence type="ECO:0000313" key="1">
    <source>
        <dbReference type="EMBL" id="ATQ77787.1"/>
    </source>
</evidence>
<dbReference type="Proteomes" id="UP000229897">
    <property type="component" value="Chromosome"/>
</dbReference>
<dbReference type="InterPro" id="IPR016181">
    <property type="entry name" value="Acyl_CoA_acyltransferase"/>
</dbReference>
<accession>A0A2D2DS47</accession>
<dbReference type="EMBL" id="CP024608">
    <property type="protein sequence ID" value="ATQ77787.1"/>
    <property type="molecule type" value="Genomic_DNA"/>
</dbReference>